<keyword evidence="4" id="KW-1185">Reference proteome</keyword>
<protein>
    <submittedName>
        <fullName evidence="3">Uncharacterized protein</fullName>
    </submittedName>
</protein>
<dbReference type="EMBL" id="CP136896">
    <property type="protein sequence ID" value="WOL13523.1"/>
    <property type="molecule type" value="Genomic_DNA"/>
</dbReference>
<evidence type="ECO:0000256" key="1">
    <source>
        <dbReference type="SAM" id="MobiDB-lite"/>
    </source>
</evidence>
<reference evidence="3 4" key="1">
    <citation type="submission" date="2023-10" db="EMBL/GenBank/DDBJ databases">
        <title>Chromosome-scale genome assembly provides insights into flower coloration mechanisms of Canna indica.</title>
        <authorList>
            <person name="Li C."/>
        </authorList>
    </citation>
    <scope>NUCLEOTIDE SEQUENCE [LARGE SCALE GENOMIC DNA]</scope>
    <source>
        <tissue evidence="3">Flower</tissue>
    </source>
</reference>
<feature type="compositionally biased region" description="Basic and acidic residues" evidence="1">
    <location>
        <begin position="27"/>
        <end position="45"/>
    </location>
</feature>
<feature type="chain" id="PRO_5042828827" evidence="2">
    <location>
        <begin position="20"/>
        <end position="80"/>
    </location>
</feature>
<dbReference type="AlphaFoldDB" id="A0AAQ3KUW1"/>
<dbReference type="Proteomes" id="UP001327560">
    <property type="component" value="Chromosome 7"/>
</dbReference>
<sequence>MRSSYIVFSIFMMLVLSAAQGIHLEGKSHRSSNKESFHQNVEVKKSSTRRGSGAGLVLCRENKHYCSSSSPNKNHVEGIS</sequence>
<keyword evidence="2" id="KW-0732">Signal</keyword>
<organism evidence="3 4">
    <name type="scientific">Canna indica</name>
    <name type="common">Indian-shot</name>
    <dbReference type="NCBI Taxonomy" id="4628"/>
    <lineage>
        <taxon>Eukaryota</taxon>
        <taxon>Viridiplantae</taxon>
        <taxon>Streptophyta</taxon>
        <taxon>Embryophyta</taxon>
        <taxon>Tracheophyta</taxon>
        <taxon>Spermatophyta</taxon>
        <taxon>Magnoliopsida</taxon>
        <taxon>Liliopsida</taxon>
        <taxon>Zingiberales</taxon>
        <taxon>Cannaceae</taxon>
        <taxon>Canna</taxon>
    </lineage>
</organism>
<evidence type="ECO:0000256" key="2">
    <source>
        <dbReference type="SAM" id="SignalP"/>
    </source>
</evidence>
<gene>
    <name evidence="3" type="ORF">Cni_G22293</name>
</gene>
<evidence type="ECO:0000313" key="4">
    <source>
        <dbReference type="Proteomes" id="UP001327560"/>
    </source>
</evidence>
<proteinExistence type="predicted"/>
<feature type="signal peptide" evidence="2">
    <location>
        <begin position="1"/>
        <end position="19"/>
    </location>
</feature>
<name>A0AAQ3KUW1_9LILI</name>
<accession>A0AAQ3KUW1</accession>
<feature type="region of interest" description="Disordered" evidence="1">
    <location>
        <begin position="27"/>
        <end position="54"/>
    </location>
</feature>
<evidence type="ECO:0000313" key="3">
    <source>
        <dbReference type="EMBL" id="WOL13523.1"/>
    </source>
</evidence>